<dbReference type="EMBL" id="JANPWB010000011">
    <property type="protein sequence ID" value="KAJ1132180.1"/>
    <property type="molecule type" value="Genomic_DNA"/>
</dbReference>
<evidence type="ECO:0000313" key="2">
    <source>
        <dbReference type="EMBL" id="KAJ1132180.1"/>
    </source>
</evidence>
<reference evidence="2" key="1">
    <citation type="journal article" date="2022" name="bioRxiv">
        <title>Sequencing and chromosome-scale assembly of the giantPleurodeles waltlgenome.</title>
        <authorList>
            <person name="Brown T."/>
            <person name="Elewa A."/>
            <person name="Iarovenko S."/>
            <person name="Subramanian E."/>
            <person name="Araus A.J."/>
            <person name="Petzold A."/>
            <person name="Susuki M."/>
            <person name="Suzuki K.-i.T."/>
            <person name="Hayashi T."/>
            <person name="Toyoda A."/>
            <person name="Oliveira C."/>
            <person name="Osipova E."/>
            <person name="Leigh N.D."/>
            <person name="Simon A."/>
            <person name="Yun M.H."/>
        </authorList>
    </citation>
    <scope>NUCLEOTIDE SEQUENCE</scope>
    <source>
        <strain evidence="2">20211129_DDA</strain>
        <tissue evidence="2">Liver</tissue>
    </source>
</reference>
<accession>A0AAV7PVY1</accession>
<dbReference type="AlphaFoldDB" id="A0AAV7PVY1"/>
<proteinExistence type="predicted"/>
<keyword evidence="3" id="KW-1185">Reference proteome</keyword>
<evidence type="ECO:0000313" key="3">
    <source>
        <dbReference type="Proteomes" id="UP001066276"/>
    </source>
</evidence>
<gene>
    <name evidence="2" type="ORF">NDU88_010507</name>
</gene>
<dbReference type="Proteomes" id="UP001066276">
    <property type="component" value="Chromosome 7"/>
</dbReference>
<comment type="caution">
    <text evidence="2">The sequence shown here is derived from an EMBL/GenBank/DDBJ whole genome shotgun (WGS) entry which is preliminary data.</text>
</comment>
<protein>
    <submittedName>
        <fullName evidence="2">Uncharacterized protein</fullName>
    </submittedName>
</protein>
<feature type="region of interest" description="Disordered" evidence="1">
    <location>
        <begin position="61"/>
        <end position="80"/>
    </location>
</feature>
<evidence type="ECO:0000256" key="1">
    <source>
        <dbReference type="SAM" id="MobiDB-lite"/>
    </source>
</evidence>
<name>A0AAV7PVY1_PLEWA</name>
<sequence length="80" mass="8574">MLSLEGAWRHRGAGACCAGIRRRATLSKDGAAQKPRVKDEEKSGPRGCLIWKITAEAARQNSPERTVRAHGTRGQCAGAC</sequence>
<organism evidence="2 3">
    <name type="scientific">Pleurodeles waltl</name>
    <name type="common">Iberian ribbed newt</name>
    <dbReference type="NCBI Taxonomy" id="8319"/>
    <lineage>
        <taxon>Eukaryota</taxon>
        <taxon>Metazoa</taxon>
        <taxon>Chordata</taxon>
        <taxon>Craniata</taxon>
        <taxon>Vertebrata</taxon>
        <taxon>Euteleostomi</taxon>
        <taxon>Amphibia</taxon>
        <taxon>Batrachia</taxon>
        <taxon>Caudata</taxon>
        <taxon>Salamandroidea</taxon>
        <taxon>Salamandridae</taxon>
        <taxon>Pleurodelinae</taxon>
        <taxon>Pleurodeles</taxon>
    </lineage>
</organism>